<feature type="transmembrane region" description="Helical" evidence="5">
    <location>
        <begin position="77"/>
        <end position="95"/>
    </location>
</feature>
<evidence type="ECO:0000256" key="3">
    <source>
        <dbReference type="ARBA" id="ARBA00022989"/>
    </source>
</evidence>
<dbReference type="Gene3D" id="1.20.1250.20">
    <property type="entry name" value="MFS general substrate transporter like domains"/>
    <property type="match status" value="1"/>
</dbReference>
<feature type="transmembrane region" description="Helical" evidence="5">
    <location>
        <begin position="163"/>
        <end position="187"/>
    </location>
</feature>
<dbReference type="PANTHER" id="PTHR42718:SF42">
    <property type="entry name" value="EXPORT PROTEIN"/>
    <property type="match status" value="1"/>
</dbReference>
<feature type="transmembrane region" description="Helical" evidence="5">
    <location>
        <begin position="135"/>
        <end position="157"/>
    </location>
</feature>
<protein>
    <submittedName>
        <fullName evidence="7">MFS transporter</fullName>
    </submittedName>
</protein>
<dbReference type="InterPro" id="IPR036259">
    <property type="entry name" value="MFS_trans_sf"/>
</dbReference>
<evidence type="ECO:0000313" key="7">
    <source>
        <dbReference type="EMBL" id="RJO78371.1"/>
    </source>
</evidence>
<dbReference type="CDD" id="cd17321">
    <property type="entry name" value="MFS_MMR_MDR_like"/>
    <property type="match status" value="1"/>
</dbReference>
<keyword evidence="3 5" id="KW-1133">Transmembrane helix</keyword>
<feature type="domain" description="Major facilitator superfamily (MFS) profile" evidence="6">
    <location>
        <begin position="9"/>
        <end position="498"/>
    </location>
</feature>
<dbReference type="PANTHER" id="PTHR42718">
    <property type="entry name" value="MAJOR FACILITATOR SUPERFAMILY MULTIDRUG TRANSPORTER MFSC"/>
    <property type="match status" value="1"/>
</dbReference>
<keyword evidence="4 5" id="KW-0472">Membrane</keyword>
<feature type="transmembrane region" description="Helical" evidence="5">
    <location>
        <begin position="270"/>
        <end position="291"/>
    </location>
</feature>
<gene>
    <name evidence="7" type="ORF">D5S18_05560</name>
</gene>
<evidence type="ECO:0000256" key="1">
    <source>
        <dbReference type="ARBA" id="ARBA00004651"/>
    </source>
</evidence>
<feature type="transmembrane region" description="Helical" evidence="5">
    <location>
        <begin position="230"/>
        <end position="249"/>
    </location>
</feature>
<comment type="caution">
    <text evidence="7">The sequence shown here is derived from an EMBL/GenBank/DDBJ whole genome shotgun (WGS) entry which is preliminary data.</text>
</comment>
<evidence type="ECO:0000259" key="6">
    <source>
        <dbReference type="PROSITE" id="PS50850"/>
    </source>
</evidence>
<proteinExistence type="predicted"/>
<dbReference type="Proteomes" id="UP000266677">
    <property type="component" value="Unassembled WGS sequence"/>
</dbReference>
<feature type="transmembrane region" description="Helical" evidence="5">
    <location>
        <begin position="332"/>
        <end position="350"/>
    </location>
</feature>
<comment type="subcellular location">
    <subcellularLocation>
        <location evidence="1">Cell membrane</location>
        <topology evidence="1">Multi-pass membrane protein</topology>
    </subcellularLocation>
</comment>
<evidence type="ECO:0000256" key="2">
    <source>
        <dbReference type="ARBA" id="ARBA00022692"/>
    </source>
</evidence>
<dbReference type="InterPro" id="IPR011701">
    <property type="entry name" value="MFS"/>
</dbReference>
<dbReference type="PROSITE" id="PS50850">
    <property type="entry name" value="MFS"/>
    <property type="match status" value="1"/>
</dbReference>
<name>A0A3A4KQT2_9NOCA</name>
<keyword evidence="8" id="KW-1185">Reference proteome</keyword>
<evidence type="ECO:0000313" key="8">
    <source>
        <dbReference type="Proteomes" id="UP000266677"/>
    </source>
</evidence>
<feature type="transmembrane region" description="Helical" evidence="5">
    <location>
        <begin position="297"/>
        <end position="320"/>
    </location>
</feature>
<dbReference type="InterPro" id="IPR020846">
    <property type="entry name" value="MFS_dom"/>
</dbReference>
<dbReference type="GO" id="GO:0005886">
    <property type="term" value="C:plasma membrane"/>
    <property type="evidence" value="ECO:0007669"/>
    <property type="project" value="UniProtKB-SubCell"/>
</dbReference>
<dbReference type="OrthoDB" id="9781469at2"/>
<evidence type="ECO:0000256" key="4">
    <source>
        <dbReference type="ARBA" id="ARBA00023136"/>
    </source>
</evidence>
<feature type="transmembrane region" description="Helical" evidence="5">
    <location>
        <begin position="52"/>
        <end position="70"/>
    </location>
</feature>
<evidence type="ECO:0000256" key="5">
    <source>
        <dbReference type="SAM" id="Phobius"/>
    </source>
</evidence>
<dbReference type="SUPFAM" id="SSF103473">
    <property type="entry name" value="MFS general substrate transporter"/>
    <property type="match status" value="1"/>
</dbReference>
<accession>A0A3A4KQT2</accession>
<feature type="transmembrane region" description="Helical" evidence="5">
    <location>
        <begin position="356"/>
        <end position="381"/>
    </location>
</feature>
<dbReference type="EMBL" id="QZFU01000013">
    <property type="protein sequence ID" value="RJO78371.1"/>
    <property type="molecule type" value="Genomic_DNA"/>
</dbReference>
<organism evidence="7 8">
    <name type="scientific">Nocardia panacis</name>
    <dbReference type="NCBI Taxonomy" id="2340916"/>
    <lineage>
        <taxon>Bacteria</taxon>
        <taxon>Bacillati</taxon>
        <taxon>Actinomycetota</taxon>
        <taxon>Actinomycetes</taxon>
        <taxon>Mycobacteriales</taxon>
        <taxon>Nocardiaceae</taxon>
        <taxon>Nocardia</taxon>
    </lineage>
</organism>
<dbReference type="Pfam" id="PF07690">
    <property type="entry name" value="MFS_1"/>
    <property type="match status" value="1"/>
</dbReference>
<dbReference type="AlphaFoldDB" id="A0A3A4KQT2"/>
<feature type="transmembrane region" description="Helical" evidence="5">
    <location>
        <begin position="107"/>
        <end position="128"/>
    </location>
</feature>
<dbReference type="Gene3D" id="1.20.1720.10">
    <property type="entry name" value="Multidrug resistance protein D"/>
    <property type="match status" value="1"/>
</dbReference>
<keyword evidence="2 5" id="KW-0812">Transmembrane</keyword>
<dbReference type="GO" id="GO:0022857">
    <property type="term" value="F:transmembrane transporter activity"/>
    <property type="evidence" value="ECO:0007669"/>
    <property type="project" value="InterPro"/>
</dbReference>
<feature type="transmembrane region" description="Helical" evidence="5">
    <location>
        <begin position="199"/>
        <end position="218"/>
    </location>
</feature>
<feature type="transmembrane region" description="Helical" evidence="5">
    <location>
        <begin position="474"/>
        <end position="492"/>
    </location>
</feature>
<reference evidence="7 8" key="1">
    <citation type="submission" date="2018-09" db="EMBL/GenBank/DDBJ databases">
        <title>YIM PH21274 draft genome.</title>
        <authorList>
            <person name="Miao C."/>
        </authorList>
    </citation>
    <scope>NUCLEOTIDE SEQUENCE [LARGE SCALE GENOMIC DNA]</scope>
    <source>
        <strain evidence="7 8">YIM PH 21724</strain>
    </source>
</reference>
<sequence>MSTTRRKAALTVLLMSSLLMWLDNTVLGTVVETLADPTRGLGASPAELQWASGAYTLVFATLMFTAGALGDRFGHRRTLAAGMVIFAAASAWAAYAPDPTQLIAARAAMGVGSAFIMPATMAIVMWIFTGPERALAIALNSTAAGVGIAAGPVLAGLLLARFWWGSVFLVNIPITALALVGIAAFVPEFRNPTPRGLDPVGLLLSIGGLAALAYGLIRAGQVVSWTRTDIWLPIVAGTAALIAFVRVEMRMAQPSFDPRLLARRMFGGGTAALGLMLFAMTSAGFYSAFYLQGSRGFSPLAAALTLAPAAVGTMVGGPLGVRLARRWPLRNITVPAVVVTALTMGASILFGLDTPLIWIEITGAVQGLSIGMVLGPVTGALMNTLPLDRAGAGSAVTNTVRQTGSVLGIAAGGTIMSIAYRAAIEDSLREVPATVRDAARVSAEQARHLAATLDLPGLTAAANRAFIHAMHVSAVWTMLGALAAAVVLWIALRDSETPAPVDDDDRALAVES</sequence>